<proteinExistence type="predicted"/>
<keyword evidence="5" id="KW-0411">Iron-sulfur</keyword>
<organism evidence="7 8">
    <name type="scientific">Alkalidesulfovibrio alkalitolerans DSM 16529</name>
    <dbReference type="NCBI Taxonomy" id="1121439"/>
    <lineage>
        <taxon>Bacteria</taxon>
        <taxon>Pseudomonadati</taxon>
        <taxon>Thermodesulfobacteriota</taxon>
        <taxon>Desulfovibrionia</taxon>
        <taxon>Desulfovibrionales</taxon>
        <taxon>Desulfovibrionaceae</taxon>
        <taxon>Alkalidesulfovibrio</taxon>
    </lineage>
</organism>
<dbReference type="SFLD" id="SFLDG01067">
    <property type="entry name" value="SPASM/twitch_domain_containing"/>
    <property type="match status" value="1"/>
</dbReference>
<dbReference type="PANTHER" id="PTHR11228">
    <property type="entry name" value="RADICAL SAM DOMAIN PROTEIN"/>
    <property type="match status" value="1"/>
</dbReference>
<dbReference type="InterPro" id="IPR023885">
    <property type="entry name" value="4Fe4S-binding_SPASM_dom"/>
</dbReference>
<reference evidence="7 8" key="1">
    <citation type="journal article" date="2013" name="Genome Announc.">
        <title>Draft genome sequences for three mercury-methylating, sulfate-reducing bacteria.</title>
        <authorList>
            <person name="Brown S.D."/>
            <person name="Hurt R.A.Jr."/>
            <person name="Gilmour C.C."/>
            <person name="Elias D.A."/>
        </authorList>
    </citation>
    <scope>NUCLEOTIDE SEQUENCE [LARGE SCALE GENOMIC DNA]</scope>
    <source>
        <strain evidence="7 8">DSM 16529</strain>
    </source>
</reference>
<sequence>MAAPMRLSVVQLEPSTHCTLRCPTCPRTAFAAHWENAHFPFERLEPLVPALARSELVVLQGWGEPLCNPELPRMVARLTEAGARCTITTNGCLLDERMARELLRAGLPLLTVSISGAKPETHARLRPPSDLSALLERIARTRALAREMGAPVRLTVSFLQQPENIEELPEVVALAKRLGLDDCLAVNATFLPTKEHERHLLRPGASERSAARRALWGAIWRRQAFTRVECKAEEKAVCANDPTRNLTIGASGAVSPCIFLQLPLKSEPPERPPEMIFGNVFETDLEDIWNRPDYEAFRATFARRDAFAEATWGSVGRDEEGRRRLREAPARLAAFFADNPAPAPCRACVKLQGL</sequence>
<evidence type="ECO:0000313" key="8">
    <source>
        <dbReference type="Proteomes" id="UP000014975"/>
    </source>
</evidence>
<dbReference type="GO" id="GO:0051536">
    <property type="term" value="F:iron-sulfur cluster binding"/>
    <property type="evidence" value="ECO:0007669"/>
    <property type="project" value="UniProtKB-KW"/>
</dbReference>
<dbReference type="Pfam" id="PF13186">
    <property type="entry name" value="SPASM"/>
    <property type="match status" value="1"/>
</dbReference>
<dbReference type="InterPro" id="IPR050377">
    <property type="entry name" value="Radical_SAM_PqqE_MftC-like"/>
</dbReference>
<evidence type="ECO:0000256" key="2">
    <source>
        <dbReference type="ARBA" id="ARBA00022691"/>
    </source>
</evidence>
<evidence type="ECO:0000256" key="5">
    <source>
        <dbReference type="ARBA" id="ARBA00023014"/>
    </source>
</evidence>
<dbReference type="InterPro" id="IPR013785">
    <property type="entry name" value="Aldolase_TIM"/>
</dbReference>
<evidence type="ECO:0000256" key="4">
    <source>
        <dbReference type="ARBA" id="ARBA00023004"/>
    </source>
</evidence>
<dbReference type="Pfam" id="PF04055">
    <property type="entry name" value="Radical_SAM"/>
    <property type="match status" value="1"/>
</dbReference>
<dbReference type="SFLD" id="SFLDS00029">
    <property type="entry name" value="Radical_SAM"/>
    <property type="match status" value="1"/>
</dbReference>
<dbReference type="GO" id="GO:0046872">
    <property type="term" value="F:metal ion binding"/>
    <property type="evidence" value="ECO:0007669"/>
    <property type="project" value="UniProtKB-KW"/>
</dbReference>
<dbReference type="PANTHER" id="PTHR11228:SF7">
    <property type="entry name" value="PQQA PEPTIDE CYCLASE"/>
    <property type="match status" value="1"/>
</dbReference>
<dbReference type="Gene3D" id="3.20.20.70">
    <property type="entry name" value="Aldolase class I"/>
    <property type="match status" value="1"/>
</dbReference>
<evidence type="ECO:0000313" key="7">
    <source>
        <dbReference type="EMBL" id="EPR36259.1"/>
    </source>
</evidence>
<dbReference type="EMBL" id="ATHI01000001">
    <property type="protein sequence ID" value="EPR36259.1"/>
    <property type="molecule type" value="Genomic_DNA"/>
</dbReference>
<keyword evidence="3" id="KW-0479">Metal-binding</keyword>
<evidence type="ECO:0000256" key="1">
    <source>
        <dbReference type="ARBA" id="ARBA00001966"/>
    </source>
</evidence>
<name>S7UQF1_9BACT</name>
<dbReference type="CDD" id="cd01335">
    <property type="entry name" value="Radical_SAM"/>
    <property type="match status" value="1"/>
</dbReference>
<gene>
    <name evidence="7" type="ORF">dsat_1787</name>
</gene>
<keyword evidence="2" id="KW-0949">S-adenosyl-L-methionine</keyword>
<dbReference type="SUPFAM" id="SSF102114">
    <property type="entry name" value="Radical SAM enzymes"/>
    <property type="match status" value="1"/>
</dbReference>
<dbReference type="eggNOG" id="COG0535">
    <property type="taxonomic scope" value="Bacteria"/>
</dbReference>
<comment type="cofactor">
    <cofactor evidence="1">
        <name>[4Fe-4S] cluster</name>
        <dbReference type="ChEBI" id="CHEBI:49883"/>
    </cofactor>
</comment>
<dbReference type="InterPro" id="IPR058240">
    <property type="entry name" value="rSAM_sf"/>
</dbReference>
<evidence type="ECO:0000256" key="3">
    <source>
        <dbReference type="ARBA" id="ARBA00022723"/>
    </source>
</evidence>
<dbReference type="Proteomes" id="UP000014975">
    <property type="component" value="Unassembled WGS sequence"/>
</dbReference>
<dbReference type="InterPro" id="IPR007197">
    <property type="entry name" value="rSAM"/>
</dbReference>
<feature type="domain" description="Radical SAM core" evidence="6">
    <location>
        <begin position="1"/>
        <end position="227"/>
    </location>
</feature>
<evidence type="ECO:0000259" key="6">
    <source>
        <dbReference type="PROSITE" id="PS51918"/>
    </source>
</evidence>
<keyword evidence="4" id="KW-0408">Iron</keyword>
<accession>S7UQF1</accession>
<dbReference type="PROSITE" id="PS51918">
    <property type="entry name" value="RADICAL_SAM"/>
    <property type="match status" value="1"/>
</dbReference>
<protein>
    <submittedName>
        <fullName evidence="7">Radical SAM domain protein</fullName>
    </submittedName>
</protein>
<comment type="caution">
    <text evidence="7">The sequence shown here is derived from an EMBL/GenBank/DDBJ whole genome shotgun (WGS) entry which is preliminary data.</text>
</comment>
<keyword evidence="8" id="KW-1185">Reference proteome</keyword>
<dbReference type="STRING" id="1121439.dsat_1787"/>
<dbReference type="GO" id="GO:0003824">
    <property type="term" value="F:catalytic activity"/>
    <property type="evidence" value="ECO:0007669"/>
    <property type="project" value="InterPro"/>
</dbReference>
<dbReference type="PATRIC" id="fig|1121439.3.peg.171"/>
<dbReference type="AlphaFoldDB" id="S7UQF1"/>